<accession>A0A367Y9R1</accession>
<evidence type="ECO:0000313" key="3">
    <source>
        <dbReference type="Proteomes" id="UP000253508"/>
    </source>
</evidence>
<dbReference type="InterPro" id="IPR007139">
    <property type="entry name" value="DUF349"/>
</dbReference>
<dbReference type="OrthoDB" id="5422202at2"/>
<feature type="compositionally biased region" description="Low complexity" evidence="1">
    <location>
        <begin position="51"/>
        <end position="66"/>
    </location>
</feature>
<dbReference type="EMBL" id="QORO01000001">
    <property type="protein sequence ID" value="RCK61741.1"/>
    <property type="molecule type" value="Genomic_DNA"/>
</dbReference>
<keyword evidence="3" id="KW-1185">Reference proteome</keyword>
<feature type="region of interest" description="Disordered" evidence="1">
    <location>
        <begin position="1"/>
        <end position="66"/>
    </location>
</feature>
<sequence>MHGIPRDVIGWDGPFPLPADIRDEEPPVSTPDNTTDNASTEAPKPGPVPSPAAFAKLAKPAAPTAPVVETPAAPAAPVIPATPGASDWGKVDENGVVSVKEGDDWRVVGEYPDGTHEEALQYYVRKFDELSFKVVAIEQRHQSGGATASALRSQAAQLKSEVVGAAAVGDLAGLEQRLVSMIDALAEAASQEAAAQRAAVDGAIAERTAIVEKAEALAARDPQQVQWKQATAELSALFDQWQDHQKNGPRLPKNTAQALWKRFRDARSTVERARRAFFAELDEVHKAAKQTKTRLIERAEALAPQGEDGIASYRNLLDEWKRSGRAGRKADDALWARFKAAGDVLYGARQERDLAEQEESKPRIEAREALLVEAAKVADIADLKAARQALTDIQRSWDETGRVFPREVERDLDGRMRKIELALKDREDVDWKRNNPETKARANDMESQLRESIAGFEKELADAQAAGNAKAAKEAQEAIDARTAWLRAIGA</sequence>
<dbReference type="Proteomes" id="UP000253508">
    <property type="component" value="Unassembled WGS sequence"/>
</dbReference>
<feature type="compositionally biased region" description="Polar residues" evidence="1">
    <location>
        <begin position="30"/>
        <end position="40"/>
    </location>
</feature>
<comment type="caution">
    <text evidence="2">The sequence shown here is derived from an EMBL/GenBank/DDBJ whole genome shotgun (WGS) entry which is preliminary data.</text>
</comment>
<proteinExistence type="predicted"/>
<evidence type="ECO:0000256" key="1">
    <source>
        <dbReference type="SAM" id="MobiDB-lite"/>
    </source>
</evidence>
<dbReference type="Pfam" id="PF03993">
    <property type="entry name" value="DUF349"/>
    <property type="match status" value="3"/>
</dbReference>
<organism evidence="2 3">
    <name type="scientific">Microbacterium sorbitolivorans</name>
    <dbReference type="NCBI Taxonomy" id="1867410"/>
    <lineage>
        <taxon>Bacteria</taxon>
        <taxon>Bacillati</taxon>
        <taxon>Actinomycetota</taxon>
        <taxon>Actinomycetes</taxon>
        <taxon>Micrococcales</taxon>
        <taxon>Microbacteriaceae</taxon>
        <taxon>Microbacterium</taxon>
    </lineage>
</organism>
<gene>
    <name evidence="2" type="ORF">DTO57_03720</name>
</gene>
<reference evidence="2 3" key="1">
    <citation type="submission" date="2018-07" db="EMBL/GenBank/DDBJ databases">
        <title>Microbacterium endoborsara sp. nov., a novel actinobacterium isolated from Borszczowia aralocaspica.</title>
        <authorList>
            <person name="An D."/>
        </authorList>
    </citation>
    <scope>NUCLEOTIDE SEQUENCE [LARGE SCALE GENOMIC DNA]</scope>
    <source>
        <strain evidence="2 3">C1.15228</strain>
    </source>
</reference>
<protein>
    <submittedName>
        <fullName evidence="2">DUF349 domain-containing protein</fullName>
    </submittedName>
</protein>
<dbReference type="AlphaFoldDB" id="A0A367Y9R1"/>
<name>A0A367Y9R1_9MICO</name>
<evidence type="ECO:0000313" key="2">
    <source>
        <dbReference type="EMBL" id="RCK61741.1"/>
    </source>
</evidence>